<proteinExistence type="inferred from homology"/>
<dbReference type="GO" id="GO:0022627">
    <property type="term" value="C:cytosolic small ribosomal subunit"/>
    <property type="evidence" value="ECO:0007669"/>
    <property type="project" value="TreeGrafter"/>
</dbReference>
<evidence type="ECO:0000313" key="6">
    <source>
        <dbReference type="Proteomes" id="UP000243425"/>
    </source>
</evidence>
<gene>
    <name evidence="5" type="primary">rps26</name>
</gene>
<evidence type="ECO:0000313" key="5">
    <source>
        <dbReference type="EMBL" id="ABA27374.1"/>
    </source>
</evidence>
<evidence type="ECO:0000256" key="4">
    <source>
        <dbReference type="RuleBase" id="RU363128"/>
    </source>
</evidence>
<dbReference type="Pfam" id="PF01283">
    <property type="entry name" value="Ribosomal_S26e"/>
    <property type="match status" value="1"/>
</dbReference>
<organism evidence="5 6">
    <name type="scientific">Bigelowiella natans</name>
    <name type="common">Pedinomonas minutissima</name>
    <name type="synonym">Chlorarachnion sp. (strain CCMP621)</name>
    <dbReference type="NCBI Taxonomy" id="227086"/>
    <lineage>
        <taxon>Eukaryota</taxon>
        <taxon>Sar</taxon>
        <taxon>Rhizaria</taxon>
        <taxon>Cercozoa</taxon>
        <taxon>Chlorarachniophyceae</taxon>
        <taxon>Bigelowiella</taxon>
    </lineage>
</organism>
<geneLocation type="nucleomorph" evidence="5"/>
<dbReference type="GO" id="GO:0003735">
    <property type="term" value="F:structural constituent of ribosome"/>
    <property type="evidence" value="ECO:0007669"/>
    <property type="project" value="InterPro"/>
</dbReference>
<keyword evidence="5" id="KW-0542">Nucleomorph</keyword>
<dbReference type="InterPro" id="IPR038551">
    <property type="entry name" value="Ribosomal_eS26_sf"/>
</dbReference>
<dbReference type="RefSeq" id="XP_001712986.1">
    <property type="nucleotide sequence ID" value="XM_001712934.1"/>
</dbReference>
<dbReference type="InterPro" id="IPR000892">
    <property type="entry name" value="Ribosomal_eS26"/>
</dbReference>
<dbReference type="GeneID" id="5788317"/>
<evidence type="ECO:0000256" key="3">
    <source>
        <dbReference type="ARBA" id="ARBA00023274"/>
    </source>
</evidence>
<evidence type="ECO:0000256" key="2">
    <source>
        <dbReference type="ARBA" id="ARBA00022980"/>
    </source>
</evidence>
<comment type="similarity">
    <text evidence="1 4">Belongs to the eukaryotic ribosomal protein eS26 family.</text>
</comment>
<protein>
    <recommendedName>
        <fullName evidence="4">40S ribosomal protein S26</fullName>
    </recommendedName>
</protein>
<keyword evidence="3 4" id="KW-0687">Ribonucleoprotein</keyword>
<name>Q3LVZ2_BIGNA</name>
<reference evidence="5 6" key="1">
    <citation type="journal article" date="2006" name="Proc. Natl. Acad. Sci. U.S.A.">
        <title>Complete nucleotide sequence of the chlorarachniophyte nucleomorph: nature's smallest nucleus.</title>
        <authorList>
            <person name="Gilson P.R."/>
            <person name="Su V."/>
            <person name="Slamovits C.H."/>
            <person name="Reith M.E."/>
            <person name="Keeling P.J."/>
            <person name="McFadden G.I."/>
        </authorList>
    </citation>
    <scope>NUCLEOTIDE SEQUENCE [LARGE SCALE GENOMIC DNA]</scope>
    <source>
        <strain evidence="6">CCMP621</strain>
    </source>
</reference>
<dbReference type="AlphaFoldDB" id="Q3LVZ2"/>
<dbReference type="GO" id="GO:0006412">
    <property type="term" value="P:translation"/>
    <property type="evidence" value="ECO:0007669"/>
    <property type="project" value="InterPro"/>
</dbReference>
<dbReference type="Proteomes" id="UP000243425">
    <property type="component" value="Nucleomorph 3"/>
</dbReference>
<accession>Q3LVZ2</accession>
<evidence type="ECO:0000256" key="1">
    <source>
        <dbReference type="ARBA" id="ARBA00008596"/>
    </source>
</evidence>
<dbReference type="PANTHER" id="PTHR12538">
    <property type="entry name" value="40S RIBOSOMAL PROTEIN S26"/>
    <property type="match status" value="1"/>
</dbReference>
<dbReference type="EMBL" id="DQ158858">
    <property type="protein sequence ID" value="ABA27374.1"/>
    <property type="molecule type" value="Genomic_DNA"/>
</dbReference>
<keyword evidence="2 4" id="KW-0689">Ribosomal protein</keyword>
<sequence length="98" mass="11477">MVKKRRNNGRSKNNRGHVNRIHCMSSNALVPRDKAIKKLNVKSLFFPNILKDTPNVFVLPGYKAPKLYSYVFYSISSAFSQKFIKPGRKKYRRIMRTN</sequence>
<dbReference type="GO" id="GO:0003729">
    <property type="term" value="F:mRNA binding"/>
    <property type="evidence" value="ECO:0007669"/>
    <property type="project" value="TreeGrafter"/>
</dbReference>
<dbReference type="Gene3D" id="3.30.1740.20">
    <property type="entry name" value="Ribosomal protein S26e"/>
    <property type="match status" value="1"/>
</dbReference>
<dbReference type="PANTHER" id="PTHR12538:SF0">
    <property type="entry name" value="40S RIBOSOMAL PROTEIN S26"/>
    <property type="match status" value="1"/>
</dbReference>